<keyword evidence="1" id="KW-0812">Transmembrane</keyword>
<name>A0A1M6PRW4_9FIRM</name>
<keyword evidence="1" id="KW-0472">Membrane</keyword>
<dbReference type="RefSeq" id="WP_190014720.1">
    <property type="nucleotide sequence ID" value="NZ_FQZV01000074.1"/>
</dbReference>
<gene>
    <name evidence="2" type="ORF">SAMN02745975_03655</name>
</gene>
<dbReference type="EMBL" id="FQZV01000074">
    <property type="protein sequence ID" value="SHK10621.1"/>
    <property type="molecule type" value="Genomic_DNA"/>
</dbReference>
<evidence type="ECO:0008006" key="4">
    <source>
        <dbReference type="Google" id="ProtNLM"/>
    </source>
</evidence>
<keyword evidence="1" id="KW-1133">Transmembrane helix</keyword>
<keyword evidence="3" id="KW-1185">Reference proteome</keyword>
<organism evidence="2 3">
    <name type="scientific">Geosporobacter subterraneus DSM 17957</name>
    <dbReference type="NCBI Taxonomy" id="1121919"/>
    <lineage>
        <taxon>Bacteria</taxon>
        <taxon>Bacillati</taxon>
        <taxon>Bacillota</taxon>
        <taxon>Clostridia</taxon>
        <taxon>Peptostreptococcales</taxon>
        <taxon>Thermotaleaceae</taxon>
        <taxon>Geosporobacter</taxon>
    </lineage>
</organism>
<evidence type="ECO:0000313" key="3">
    <source>
        <dbReference type="Proteomes" id="UP000184536"/>
    </source>
</evidence>
<dbReference type="AlphaFoldDB" id="A0A1M6PRW4"/>
<feature type="transmembrane region" description="Helical" evidence="1">
    <location>
        <begin position="7"/>
        <end position="28"/>
    </location>
</feature>
<protein>
    <recommendedName>
        <fullName evidence="4">DUF948 domain-containing protein</fullName>
    </recommendedName>
</protein>
<accession>A0A1M6PRW4</accession>
<sequence length="131" mass="14353">MDATIRVGDLATFLLGGALLVLIVYGILLLKNLNDTLKVIRKIVEDNRSNIDEVLDKAPSIAANVESISSDLSHDVRAVQGTIDQIVGTTEAAAGALSEHTDILSTLMGFVQILNIFRQFIGGFRRKKRWF</sequence>
<proteinExistence type="predicted"/>
<evidence type="ECO:0000256" key="1">
    <source>
        <dbReference type="SAM" id="Phobius"/>
    </source>
</evidence>
<reference evidence="3" key="1">
    <citation type="submission" date="2016-11" db="EMBL/GenBank/DDBJ databases">
        <authorList>
            <person name="Varghese N."/>
            <person name="Submissions S."/>
        </authorList>
    </citation>
    <scope>NUCLEOTIDE SEQUENCE [LARGE SCALE GENOMIC DNA]</scope>
    <source>
        <strain evidence="3">DSM 17957</strain>
    </source>
</reference>
<dbReference type="Proteomes" id="UP000184536">
    <property type="component" value="Unassembled WGS sequence"/>
</dbReference>
<evidence type="ECO:0000313" key="2">
    <source>
        <dbReference type="EMBL" id="SHK10621.1"/>
    </source>
</evidence>